<dbReference type="InterPro" id="IPR000523">
    <property type="entry name" value="Mg_chelatse_chII-like_cat_dom"/>
</dbReference>
<evidence type="ECO:0000256" key="2">
    <source>
        <dbReference type="ARBA" id="ARBA00022741"/>
    </source>
</evidence>
<dbReference type="InterPro" id="IPR020568">
    <property type="entry name" value="Ribosomal_Su5_D2-typ_SF"/>
</dbReference>
<dbReference type="SMART" id="SM00382">
    <property type="entry name" value="AAA"/>
    <property type="match status" value="1"/>
</dbReference>
<keyword evidence="3" id="KW-0067">ATP-binding</keyword>
<accession>A0A0G1A846</accession>
<dbReference type="Pfam" id="PF13335">
    <property type="entry name" value="Mg_chelatase_C"/>
    <property type="match status" value="1"/>
</dbReference>
<dbReference type="PANTHER" id="PTHR32039:SF7">
    <property type="entry name" value="COMPETENCE PROTEIN COMM"/>
    <property type="match status" value="1"/>
</dbReference>
<protein>
    <submittedName>
        <fullName evidence="5">Mg chelatase, subunit ChlI</fullName>
    </submittedName>
</protein>
<dbReference type="NCBIfam" id="TIGR00368">
    <property type="entry name" value="YifB family Mg chelatase-like AAA ATPase"/>
    <property type="match status" value="1"/>
</dbReference>
<organism evidence="5 6">
    <name type="scientific">Candidatus Magasanikbacteria bacterium GW2011_GWA2_42_32</name>
    <dbReference type="NCBI Taxonomy" id="1619039"/>
    <lineage>
        <taxon>Bacteria</taxon>
        <taxon>Candidatus Magasanikiibacteriota</taxon>
    </lineage>
</organism>
<evidence type="ECO:0000256" key="1">
    <source>
        <dbReference type="ARBA" id="ARBA00006354"/>
    </source>
</evidence>
<keyword evidence="2" id="KW-0547">Nucleotide-binding</keyword>
<dbReference type="InterPro" id="IPR045006">
    <property type="entry name" value="CHLI-like"/>
</dbReference>
<dbReference type="InterPro" id="IPR003593">
    <property type="entry name" value="AAA+_ATPase"/>
</dbReference>
<dbReference type="Proteomes" id="UP000034837">
    <property type="component" value="Unassembled WGS sequence"/>
</dbReference>
<name>A0A0G1A846_9BACT</name>
<reference evidence="5 6" key="1">
    <citation type="journal article" date="2015" name="Nature">
        <title>rRNA introns, odd ribosomes, and small enigmatic genomes across a large radiation of phyla.</title>
        <authorList>
            <person name="Brown C.T."/>
            <person name="Hug L.A."/>
            <person name="Thomas B.C."/>
            <person name="Sharon I."/>
            <person name="Castelle C.J."/>
            <person name="Singh A."/>
            <person name="Wilkins M.J."/>
            <person name="Williams K.H."/>
            <person name="Banfield J.F."/>
        </authorList>
    </citation>
    <scope>NUCLEOTIDE SEQUENCE [LARGE SCALE GENOMIC DNA]</scope>
</reference>
<dbReference type="PATRIC" id="fig|1619039.3.peg.456"/>
<dbReference type="Pfam" id="PF01078">
    <property type="entry name" value="Mg_chelatase"/>
    <property type="match status" value="1"/>
</dbReference>
<proteinExistence type="inferred from homology"/>
<evidence type="ECO:0000256" key="3">
    <source>
        <dbReference type="ARBA" id="ARBA00022840"/>
    </source>
</evidence>
<dbReference type="InterPro" id="IPR027417">
    <property type="entry name" value="P-loop_NTPase"/>
</dbReference>
<evidence type="ECO:0000313" key="6">
    <source>
        <dbReference type="Proteomes" id="UP000034837"/>
    </source>
</evidence>
<dbReference type="SUPFAM" id="SSF54211">
    <property type="entry name" value="Ribosomal protein S5 domain 2-like"/>
    <property type="match status" value="1"/>
</dbReference>
<dbReference type="Gene3D" id="3.30.230.10">
    <property type="match status" value="1"/>
</dbReference>
<dbReference type="PROSITE" id="PS50051">
    <property type="entry name" value="MCM_2"/>
    <property type="match status" value="1"/>
</dbReference>
<dbReference type="SUPFAM" id="SSF52540">
    <property type="entry name" value="P-loop containing nucleoside triphosphate hydrolases"/>
    <property type="match status" value="1"/>
</dbReference>
<feature type="domain" description="MCM C-terminal AAA(+) ATPase" evidence="4">
    <location>
        <begin position="294"/>
        <end position="389"/>
    </location>
</feature>
<evidence type="ECO:0000259" key="4">
    <source>
        <dbReference type="PROSITE" id="PS50051"/>
    </source>
</evidence>
<comment type="caution">
    <text evidence="5">The sequence shown here is derived from an EMBL/GenBank/DDBJ whole genome shotgun (WGS) entry which is preliminary data.</text>
</comment>
<sequence>MLSRVRSVALTGLKCSLIEVETDLSGGFPSFNIVGLPDTSVQEAKERIRAAIKNSVLVFPSTQKITVNLAPADIPKEGPRYDLPMAVSIALGHLGKDLNYKDSVFIGELALDGTLRKVNGVLPIAIFMKEAGLKKLFLPEENTAEARLIEGLEIVPVKNLGQLIKHLLEEEKITALNSQDFSNYNRETIWPGLDMNNVKGQNFAKRALEIAASGGHNILLSGPPGSGKTLLAKTLITILPRMDLAEALEATKIYSVAGLLTPQKPLIVERPFRSPHHTASGTALVGGGKIPRPGEITLAHRGVLFLDEFPEFSRQVLENLRQPLEDGTITVSRASGTCVFPARFMLVAAQNPCPCGYFGDNEKICSCTPLQIHKYQKKISGPLLDRIDLHVEVPRLKFSELESESEAELSTQIRERVEKARQIQAQRLANTKNFTNAEMGSEEIKKFCPLGEKEKDILRLAVTNWHLSPRAYYRVIKVGRTIADLANSQQIKTEHLAEALQYRMKAE</sequence>
<dbReference type="PRINTS" id="PR01657">
    <property type="entry name" value="MCMFAMILY"/>
</dbReference>
<dbReference type="InterPro" id="IPR004482">
    <property type="entry name" value="Mg_chelat-rel"/>
</dbReference>
<dbReference type="EMBL" id="LCDO01000003">
    <property type="protein sequence ID" value="KKS57094.1"/>
    <property type="molecule type" value="Genomic_DNA"/>
</dbReference>
<dbReference type="AlphaFoldDB" id="A0A0G1A846"/>
<evidence type="ECO:0000313" key="5">
    <source>
        <dbReference type="EMBL" id="KKS57094.1"/>
    </source>
</evidence>
<dbReference type="Pfam" id="PF13541">
    <property type="entry name" value="ChlI"/>
    <property type="match status" value="1"/>
</dbReference>
<gene>
    <name evidence="5" type="ORF">UV20_C0003G0034</name>
</gene>
<dbReference type="InterPro" id="IPR001208">
    <property type="entry name" value="MCM_dom"/>
</dbReference>
<dbReference type="GO" id="GO:0005524">
    <property type="term" value="F:ATP binding"/>
    <property type="evidence" value="ECO:0007669"/>
    <property type="project" value="UniProtKB-KW"/>
</dbReference>
<dbReference type="Gene3D" id="3.40.50.300">
    <property type="entry name" value="P-loop containing nucleotide triphosphate hydrolases"/>
    <property type="match status" value="1"/>
</dbReference>
<dbReference type="InterPro" id="IPR025158">
    <property type="entry name" value="Mg_chelat-rel_C"/>
</dbReference>
<comment type="similarity">
    <text evidence="1">Belongs to the Mg-chelatase subunits D/I family. ComM subfamily.</text>
</comment>
<dbReference type="InterPro" id="IPR014721">
    <property type="entry name" value="Ribsml_uS5_D2-typ_fold_subgr"/>
</dbReference>
<dbReference type="PANTHER" id="PTHR32039">
    <property type="entry name" value="MAGNESIUM-CHELATASE SUBUNIT CHLI"/>
    <property type="match status" value="1"/>
</dbReference>
<dbReference type="GO" id="GO:0003677">
    <property type="term" value="F:DNA binding"/>
    <property type="evidence" value="ECO:0007669"/>
    <property type="project" value="InterPro"/>
</dbReference>